<dbReference type="GO" id="GO:0008270">
    <property type="term" value="F:zinc ion binding"/>
    <property type="evidence" value="ECO:0007669"/>
    <property type="project" value="UniProtKB-UniRule"/>
</dbReference>
<keyword evidence="1" id="KW-0863">Zinc-finger</keyword>
<name>A0A7M7G905_NASVI</name>
<dbReference type="Pfam" id="PF04438">
    <property type="entry name" value="zf-HIT"/>
    <property type="match status" value="1"/>
</dbReference>
<evidence type="ECO:0000256" key="1">
    <source>
        <dbReference type="PROSITE-ProRule" id="PRU00453"/>
    </source>
</evidence>
<proteinExistence type="predicted"/>
<dbReference type="InterPro" id="IPR007529">
    <property type="entry name" value="Znf_HIT"/>
</dbReference>
<feature type="domain" description="HIT-type" evidence="2">
    <location>
        <begin position="6"/>
        <end position="38"/>
    </location>
</feature>
<dbReference type="KEGG" id="nvi:100123896"/>
<dbReference type="PROSITE" id="PS51083">
    <property type="entry name" value="ZF_HIT"/>
    <property type="match status" value="1"/>
</dbReference>
<dbReference type="Pfam" id="PF21373">
    <property type="entry name" value="ZNHIT3_C"/>
    <property type="match status" value="1"/>
</dbReference>
<dbReference type="SUPFAM" id="SSF144232">
    <property type="entry name" value="HIT/MYND zinc finger-like"/>
    <property type="match status" value="1"/>
</dbReference>
<evidence type="ECO:0000259" key="2">
    <source>
        <dbReference type="PROSITE" id="PS51083"/>
    </source>
</evidence>
<reference evidence="3" key="1">
    <citation type="submission" date="2021-01" db="UniProtKB">
        <authorList>
            <consortium name="EnsemblMetazoa"/>
        </authorList>
    </citation>
    <scope>IDENTIFICATION</scope>
</reference>
<dbReference type="CDD" id="cd23024">
    <property type="entry name" value="zf-HIT_ZNHIT2-3"/>
    <property type="match status" value="1"/>
</dbReference>
<protein>
    <recommendedName>
        <fullName evidence="2">HIT-type domain-containing protein</fullName>
    </recommendedName>
</protein>
<dbReference type="SMR" id="A0A7M7G905"/>
<dbReference type="OMA" id="CNEAQSK"/>
<dbReference type="InParanoid" id="A0A7M7G905"/>
<evidence type="ECO:0000313" key="4">
    <source>
        <dbReference type="Proteomes" id="UP000002358"/>
    </source>
</evidence>
<gene>
    <name evidence="3" type="primary">100123896</name>
</gene>
<dbReference type="FunCoup" id="A0A7M7G905">
    <property type="interactions" value="941"/>
</dbReference>
<keyword evidence="1" id="KW-0479">Metal-binding</keyword>
<keyword evidence="4" id="KW-1185">Reference proteome</keyword>
<sequence>MSIKICCVCENKDAKYKCPKCKQTYCSVVCCNKHRDNCKENTEVKICSESESPVKKSDMSYDFPTEDTVPIDKLEQLRYSEEVKNCLKNPQVRDIISSVLTDKDPTKAIAKAMIEPVFVELADACLKIVEPPDEEKPC</sequence>
<evidence type="ECO:0000313" key="3">
    <source>
        <dbReference type="EnsemblMetazoa" id="XP_001607664"/>
    </source>
</evidence>
<keyword evidence="1" id="KW-0862">Zinc</keyword>
<dbReference type="InterPro" id="IPR048371">
    <property type="entry name" value="ZNHIT3_C"/>
</dbReference>
<organism evidence="3 4">
    <name type="scientific">Nasonia vitripennis</name>
    <name type="common">Parasitic wasp</name>
    <dbReference type="NCBI Taxonomy" id="7425"/>
    <lineage>
        <taxon>Eukaryota</taxon>
        <taxon>Metazoa</taxon>
        <taxon>Ecdysozoa</taxon>
        <taxon>Arthropoda</taxon>
        <taxon>Hexapoda</taxon>
        <taxon>Insecta</taxon>
        <taxon>Pterygota</taxon>
        <taxon>Neoptera</taxon>
        <taxon>Endopterygota</taxon>
        <taxon>Hymenoptera</taxon>
        <taxon>Apocrita</taxon>
        <taxon>Proctotrupomorpha</taxon>
        <taxon>Chalcidoidea</taxon>
        <taxon>Pteromalidae</taxon>
        <taxon>Pteromalinae</taxon>
        <taxon>Nasonia</taxon>
    </lineage>
</organism>
<dbReference type="AlphaFoldDB" id="A0A7M7G905"/>
<dbReference type="Gene3D" id="3.30.60.190">
    <property type="match status" value="1"/>
</dbReference>
<dbReference type="EnsemblMetazoa" id="XM_001607614">
    <property type="protein sequence ID" value="XP_001607664"/>
    <property type="gene ID" value="LOC100123896"/>
</dbReference>
<dbReference type="OrthoDB" id="18412at2759"/>
<accession>A0A7M7G905</accession>
<dbReference type="Proteomes" id="UP000002358">
    <property type="component" value="Chromosome 2"/>
</dbReference>